<sequence length="156" mass="17558">MMELVYAFADSPGKGGPKSNQGNSKNEYQKIKKQMDFFTNALTVDDTFDIICNIDRNLTSVINVYQDYFFNKNMNEIIDGEYTVIGKVVKISLSNKKDSINLLRNTGLNLAKKELMDQMLKGFNSVELSSAGMDVPQFSTIIEDNAMLVIPICIYT</sequence>
<organism evidence="1 2">
    <name type="scientific">Tindallia californiensis</name>
    <dbReference type="NCBI Taxonomy" id="159292"/>
    <lineage>
        <taxon>Bacteria</taxon>
        <taxon>Bacillati</taxon>
        <taxon>Bacillota</taxon>
        <taxon>Clostridia</taxon>
        <taxon>Peptostreptococcales</taxon>
        <taxon>Tindalliaceae</taxon>
        <taxon>Tindallia</taxon>
    </lineage>
</organism>
<dbReference type="STRING" id="159292.SAMN05192546_11038"/>
<dbReference type="EMBL" id="FNPV01000010">
    <property type="protein sequence ID" value="SDZ15321.1"/>
    <property type="molecule type" value="Genomic_DNA"/>
</dbReference>
<protein>
    <submittedName>
        <fullName evidence="1">Uncharacterized protein</fullName>
    </submittedName>
</protein>
<dbReference type="AlphaFoldDB" id="A0A1H3QQI8"/>
<evidence type="ECO:0000313" key="2">
    <source>
        <dbReference type="Proteomes" id="UP000199230"/>
    </source>
</evidence>
<gene>
    <name evidence="1" type="ORF">SAMN05192546_11038</name>
</gene>
<dbReference type="Proteomes" id="UP000199230">
    <property type="component" value="Unassembled WGS sequence"/>
</dbReference>
<dbReference type="Pfam" id="PF19952">
    <property type="entry name" value="DUF6414"/>
    <property type="match status" value="1"/>
</dbReference>
<name>A0A1H3QQI8_9FIRM</name>
<accession>A0A1H3QQI8</accession>
<keyword evidence="2" id="KW-1185">Reference proteome</keyword>
<evidence type="ECO:0000313" key="1">
    <source>
        <dbReference type="EMBL" id="SDZ15321.1"/>
    </source>
</evidence>
<proteinExistence type="predicted"/>
<dbReference type="InterPro" id="IPR045633">
    <property type="entry name" value="DUF6414"/>
</dbReference>
<reference evidence="1 2" key="1">
    <citation type="submission" date="2016-10" db="EMBL/GenBank/DDBJ databases">
        <authorList>
            <person name="de Groot N.N."/>
        </authorList>
    </citation>
    <scope>NUCLEOTIDE SEQUENCE [LARGE SCALE GENOMIC DNA]</scope>
    <source>
        <strain evidence="1 2">APO</strain>
    </source>
</reference>